<dbReference type="OrthoDB" id="5596707at2759"/>
<protein>
    <recommendedName>
        <fullName evidence="3">CCHC-type domain-containing protein</fullName>
    </recommendedName>
</protein>
<organism evidence="4 5">
    <name type="scientific">Diversispora epigaea</name>
    <dbReference type="NCBI Taxonomy" id="1348612"/>
    <lineage>
        <taxon>Eukaryota</taxon>
        <taxon>Fungi</taxon>
        <taxon>Fungi incertae sedis</taxon>
        <taxon>Mucoromycota</taxon>
        <taxon>Glomeromycotina</taxon>
        <taxon>Glomeromycetes</taxon>
        <taxon>Diversisporales</taxon>
        <taxon>Diversisporaceae</taxon>
        <taxon>Diversispora</taxon>
    </lineage>
</organism>
<feature type="compositionally biased region" description="Acidic residues" evidence="2">
    <location>
        <begin position="317"/>
        <end position="335"/>
    </location>
</feature>
<feature type="compositionally biased region" description="Low complexity" evidence="2">
    <location>
        <begin position="50"/>
        <end position="68"/>
    </location>
</feature>
<dbReference type="InterPro" id="IPR021109">
    <property type="entry name" value="Peptidase_aspartic_dom_sf"/>
</dbReference>
<feature type="region of interest" description="Disordered" evidence="2">
    <location>
        <begin position="30"/>
        <end position="68"/>
    </location>
</feature>
<dbReference type="SUPFAM" id="SSF50630">
    <property type="entry name" value="Acid proteases"/>
    <property type="match status" value="1"/>
</dbReference>
<feature type="compositionally biased region" description="Basic residues" evidence="2">
    <location>
        <begin position="160"/>
        <end position="172"/>
    </location>
</feature>
<keyword evidence="5" id="KW-1185">Reference proteome</keyword>
<dbReference type="GO" id="GO:0003676">
    <property type="term" value="F:nucleic acid binding"/>
    <property type="evidence" value="ECO:0007669"/>
    <property type="project" value="InterPro"/>
</dbReference>
<dbReference type="PROSITE" id="PS50158">
    <property type="entry name" value="ZF_CCHC"/>
    <property type="match status" value="1"/>
</dbReference>
<evidence type="ECO:0000259" key="3">
    <source>
        <dbReference type="PROSITE" id="PS50158"/>
    </source>
</evidence>
<dbReference type="Pfam" id="PF00098">
    <property type="entry name" value="zf-CCHC"/>
    <property type="match status" value="1"/>
</dbReference>
<evidence type="ECO:0000313" key="5">
    <source>
        <dbReference type="Proteomes" id="UP000266861"/>
    </source>
</evidence>
<dbReference type="InterPro" id="IPR036875">
    <property type="entry name" value="Znf_CCHC_sf"/>
</dbReference>
<dbReference type="EMBL" id="PQFF01000370">
    <property type="protein sequence ID" value="RHZ55248.1"/>
    <property type="molecule type" value="Genomic_DNA"/>
</dbReference>
<comment type="caution">
    <text evidence="4">The sequence shown here is derived from an EMBL/GenBank/DDBJ whole genome shotgun (WGS) entry which is preliminary data.</text>
</comment>
<evidence type="ECO:0000256" key="1">
    <source>
        <dbReference type="PROSITE-ProRule" id="PRU00047"/>
    </source>
</evidence>
<proteinExistence type="predicted"/>
<dbReference type="Proteomes" id="UP000266861">
    <property type="component" value="Unassembled WGS sequence"/>
</dbReference>
<feature type="region of interest" description="Disordered" evidence="2">
    <location>
        <begin position="315"/>
        <end position="335"/>
    </location>
</feature>
<gene>
    <name evidence="4" type="ORF">Glove_417g43</name>
</gene>
<feature type="compositionally biased region" description="Polar residues" evidence="2">
    <location>
        <begin position="113"/>
        <end position="148"/>
    </location>
</feature>
<dbReference type="AlphaFoldDB" id="A0A397H017"/>
<dbReference type="SUPFAM" id="SSF57756">
    <property type="entry name" value="Retrovirus zinc finger-like domains"/>
    <property type="match status" value="1"/>
</dbReference>
<dbReference type="SMART" id="SM00343">
    <property type="entry name" value="ZnF_C2HC"/>
    <property type="match status" value="1"/>
</dbReference>
<dbReference type="CDD" id="cd00303">
    <property type="entry name" value="retropepsin_like"/>
    <property type="match status" value="1"/>
</dbReference>
<dbReference type="InterPro" id="IPR001878">
    <property type="entry name" value="Znf_CCHC"/>
</dbReference>
<dbReference type="STRING" id="1348612.A0A397H017"/>
<dbReference type="Gene3D" id="2.40.70.10">
    <property type="entry name" value="Acid Proteases"/>
    <property type="match status" value="1"/>
</dbReference>
<dbReference type="Pfam" id="PF13650">
    <property type="entry name" value="Asp_protease_2"/>
    <property type="match status" value="1"/>
</dbReference>
<reference evidence="4 5" key="1">
    <citation type="submission" date="2018-08" db="EMBL/GenBank/DDBJ databases">
        <title>Genome and evolution of the arbuscular mycorrhizal fungus Diversispora epigaea (formerly Glomus versiforme) and its bacterial endosymbionts.</title>
        <authorList>
            <person name="Sun X."/>
            <person name="Fei Z."/>
            <person name="Harrison M."/>
        </authorList>
    </citation>
    <scope>NUCLEOTIDE SEQUENCE [LARGE SCALE GENOMIC DNA]</scope>
    <source>
        <strain evidence="4 5">IT104</strain>
    </source>
</reference>
<keyword evidence="1" id="KW-0862">Zinc</keyword>
<accession>A0A397H017</accession>
<dbReference type="Gene3D" id="4.10.60.10">
    <property type="entry name" value="Zinc finger, CCHC-type"/>
    <property type="match status" value="1"/>
</dbReference>
<feature type="region of interest" description="Disordered" evidence="2">
    <location>
        <begin position="108"/>
        <end position="172"/>
    </location>
</feature>
<evidence type="ECO:0000256" key="2">
    <source>
        <dbReference type="SAM" id="MobiDB-lite"/>
    </source>
</evidence>
<evidence type="ECO:0000313" key="4">
    <source>
        <dbReference type="EMBL" id="RHZ55248.1"/>
    </source>
</evidence>
<feature type="domain" description="CCHC-type" evidence="3">
    <location>
        <begin position="12"/>
        <end position="25"/>
    </location>
</feature>
<sequence>MEDDPIRTNATCYNCGKSGHITRNCYSNSGNSKQSGHNNNNWRNNDIDNLRNYNPRNNNNNNQGQTPTNYVEIINEKQEERETKKEKPSESTIITPEFLEAYLGKRERPFEGNTPNKEQKTYNQTMNTFGNSKPVTSPKVTWNNTTPKNFKKEQQTTLRPKTKTQIRNTKKSRTPRKLLITKILNQEARTKMNQVLRKLNKVKVGLADQEFVPRTITLNCYVTIDECPVPTVIDSGAAASLISKETMEQLRYNVEEPSGVTIITASNDKTKVLGRIRDFPITVERKTIPIDVEVLEEGSPLLLENNWMTKAGAKDSDYEETNEMEYDPDEENSEEEDIEEVFSDEEIIKIPTFLTAPEKTKEIQHQEIFYNENFRSLTLTVDYHYVILRRFSVTFEGYRF</sequence>
<keyword evidence="1" id="KW-0863">Zinc-finger</keyword>
<keyword evidence="1" id="KW-0479">Metal-binding</keyword>
<dbReference type="GO" id="GO:0008270">
    <property type="term" value="F:zinc ion binding"/>
    <property type="evidence" value="ECO:0007669"/>
    <property type="project" value="UniProtKB-KW"/>
</dbReference>
<name>A0A397H017_9GLOM</name>